<feature type="domain" description="DUF7950" evidence="3">
    <location>
        <begin position="463"/>
        <end position="608"/>
    </location>
</feature>
<dbReference type="PANTHER" id="PTHR33595">
    <property type="entry name" value="VON WILLEBRAND FACTOR A DOMAIN PROTEIN"/>
    <property type="match status" value="1"/>
</dbReference>
<accession>A0A2K1JU08</accession>
<dbReference type="Gramene" id="Pp3c11_8920V3.2">
    <property type="protein sequence ID" value="Pp3c11_8920V3.2"/>
    <property type="gene ID" value="Pp3c11_8920"/>
</dbReference>
<evidence type="ECO:0000313" key="6">
    <source>
        <dbReference type="Proteomes" id="UP000006727"/>
    </source>
</evidence>
<keyword evidence="6" id="KW-1185">Reference proteome</keyword>
<evidence type="ECO:0000313" key="4">
    <source>
        <dbReference type="EMBL" id="PNR45013.1"/>
    </source>
</evidence>
<dbReference type="PaxDb" id="3218-PP1S61_52V6.1"/>
<protein>
    <submittedName>
        <fullName evidence="4 5">Uncharacterized protein</fullName>
    </submittedName>
</protein>
<dbReference type="AlphaFoldDB" id="A0A2K1JU08"/>
<gene>
    <name evidence="5" type="primary">LOC112288745</name>
    <name evidence="4" type="ORF">PHYPA_014783</name>
</gene>
<sequence length="625" mass="67966">MFPSKTNHIMSRYRPIAPKPTPKSEGTDQADSHSLSSLSADKSKSTGKRRGKRPPDTSKSPRTAKKARSHGTSSGSMTRKFGGADGNVEFQTPSFNLTPIFSDRVAPVFGPGGMQRFKESFDHPQGGVSVSLSLSAKSPPRDSYYEQTTNFNNLNCTTSRYGREGLSFNIGTSRPVTFEKDLRFMGRAADAREGYAEGNLASLFSADFPNTCGGREPFFRCPSHSTSFGADSEVCSAEHVAENQKSNIVTLSLLPDTPSCVNTRSTSSSSTLSLLRSDIRWSSGKEATTSSDLNTSLTMSSKGRWSEEDTNTSLRVSPPKRFASPVARMLLDRAVESSQGDGGMRVVDTHYLEQRHGGSSEAVMLTDEGERVLWVNSAFKRLSNERNSSSRTQAIGPHIDPLGIPTKLSVLTFQPPFPAPKCKAILWGFLKKFILPEGGTHGSSSISEVQAKVIAPQPVRAVGSTITVQTIVSFDRHSVPLTETFQDVQERLDKGDMPYVVTDLKFRVKWVNTAYKRLVGQPKLSWLASTVGSGADHEDSPASLRLAGDVSLVCDGAQIMDEIAAFTCRVGIHWSHQGEHSAMSVPSEVFRLEDGTAGSMYVWGFDVCDAGVKNVLQIEETSPFC</sequence>
<feature type="compositionally biased region" description="Polar residues" evidence="1">
    <location>
        <begin position="285"/>
        <end position="303"/>
    </location>
</feature>
<dbReference type="OMA" id="MSERICH"/>
<dbReference type="PANTHER" id="PTHR33595:SF7">
    <property type="entry name" value="OS12G0242500 PROTEIN"/>
    <property type="match status" value="1"/>
</dbReference>
<dbReference type="EnsemblPlants" id="Pp3c11_8920V3.1">
    <property type="protein sequence ID" value="Pp3c11_8920V3.1"/>
    <property type="gene ID" value="Pp3c11_8920"/>
</dbReference>
<evidence type="ECO:0000313" key="5">
    <source>
        <dbReference type="EnsemblPlants" id="Pp3c11_8920V3.1"/>
    </source>
</evidence>
<proteinExistence type="predicted"/>
<dbReference type="Pfam" id="PF13188">
    <property type="entry name" value="PAS_8"/>
    <property type="match status" value="1"/>
</dbReference>
<reference evidence="4 6" key="2">
    <citation type="journal article" date="2018" name="Plant J.">
        <title>The Physcomitrella patens chromosome-scale assembly reveals moss genome structure and evolution.</title>
        <authorList>
            <person name="Lang D."/>
            <person name="Ullrich K.K."/>
            <person name="Murat F."/>
            <person name="Fuchs J."/>
            <person name="Jenkins J."/>
            <person name="Haas F.B."/>
            <person name="Piednoel M."/>
            <person name="Gundlach H."/>
            <person name="Van Bel M."/>
            <person name="Meyberg R."/>
            <person name="Vives C."/>
            <person name="Morata J."/>
            <person name="Symeonidi A."/>
            <person name="Hiss M."/>
            <person name="Muchero W."/>
            <person name="Kamisugi Y."/>
            <person name="Saleh O."/>
            <person name="Blanc G."/>
            <person name="Decker E.L."/>
            <person name="van Gessel N."/>
            <person name="Grimwood J."/>
            <person name="Hayes R.D."/>
            <person name="Graham S.W."/>
            <person name="Gunter L.E."/>
            <person name="McDaniel S.F."/>
            <person name="Hoernstein S.N.W."/>
            <person name="Larsson A."/>
            <person name="Li F.W."/>
            <person name="Perroud P.F."/>
            <person name="Phillips J."/>
            <person name="Ranjan P."/>
            <person name="Rokshar D.S."/>
            <person name="Rothfels C.J."/>
            <person name="Schneider L."/>
            <person name="Shu S."/>
            <person name="Stevenson D.W."/>
            <person name="Thummler F."/>
            <person name="Tillich M."/>
            <person name="Villarreal Aguilar J.C."/>
            <person name="Widiez T."/>
            <person name="Wong G.K."/>
            <person name="Wymore A."/>
            <person name="Zhang Y."/>
            <person name="Zimmer A.D."/>
            <person name="Quatrano R.S."/>
            <person name="Mayer K.F.X."/>
            <person name="Goodstein D."/>
            <person name="Casacuberta J.M."/>
            <person name="Vandepoele K."/>
            <person name="Reski R."/>
            <person name="Cuming A.C."/>
            <person name="Tuskan G.A."/>
            <person name="Maumus F."/>
            <person name="Salse J."/>
            <person name="Schmutz J."/>
            <person name="Rensing S.A."/>
        </authorList>
    </citation>
    <scope>NUCLEOTIDE SEQUENCE [LARGE SCALE GENOMIC DNA]</scope>
    <source>
        <strain evidence="5 6">cv. Gransden 2004</strain>
    </source>
</reference>
<name>A0A2K1JU08_PHYPA</name>
<dbReference type="GeneID" id="112288745"/>
<dbReference type="InterPro" id="IPR000014">
    <property type="entry name" value="PAS"/>
</dbReference>
<dbReference type="EMBL" id="ABEU02000011">
    <property type="protein sequence ID" value="PNR45013.1"/>
    <property type="molecule type" value="Genomic_DNA"/>
</dbReference>
<dbReference type="EnsemblPlants" id="Pp3c11_8920V3.2">
    <property type="protein sequence ID" value="Pp3c11_8920V3.2"/>
    <property type="gene ID" value="Pp3c11_8920"/>
</dbReference>
<feature type="region of interest" description="Disordered" evidence="1">
    <location>
        <begin position="285"/>
        <end position="318"/>
    </location>
</feature>
<evidence type="ECO:0000259" key="3">
    <source>
        <dbReference type="Pfam" id="PF25821"/>
    </source>
</evidence>
<feature type="region of interest" description="Disordered" evidence="1">
    <location>
        <begin position="1"/>
        <end position="85"/>
    </location>
</feature>
<dbReference type="Proteomes" id="UP000006727">
    <property type="component" value="Chromosome 11"/>
</dbReference>
<dbReference type="Gramene" id="Pp3c11_8920V3.1">
    <property type="protein sequence ID" value="Pp3c11_8920V3.1"/>
    <property type="gene ID" value="Pp3c11_8920"/>
</dbReference>
<dbReference type="RefSeq" id="XP_024389040.1">
    <property type="nucleotide sequence ID" value="XM_024533272.2"/>
</dbReference>
<reference evidence="5" key="3">
    <citation type="submission" date="2020-12" db="UniProtKB">
        <authorList>
            <consortium name="EnsemblPlants"/>
        </authorList>
    </citation>
    <scope>IDENTIFICATION</scope>
</reference>
<evidence type="ECO:0000256" key="1">
    <source>
        <dbReference type="SAM" id="MobiDB-lite"/>
    </source>
</evidence>
<dbReference type="OrthoDB" id="1922150at2759"/>
<dbReference type="InterPro" id="IPR057710">
    <property type="entry name" value="DUF7950"/>
</dbReference>
<reference evidence="4 6" key="1">
    <citation type="journal article" date="2008" name="Science">
        <title>The Physcomitrella genome reveals evolutionary insights into the conquest of land by plants.</title>
        <authorList>
            <person name="Rensing S."/>
            <person name="Lang D."/>
            <person name="Zimmer A."/>
            <person name="Terry A."/>
            <person name="Salamov A."/>
            <person name="Shapiro H."/>
            <person name="Nishiyama T."/>
            <person name="Perroud P.-F."/>
            <person name="Lindquist E."/>
            <person name="Kamisugi Y."/>
            <person name="Tanahashi T."/>
            <person name="Sakakibara K."/>
            <person name="Fujita T."/>
            <person name="Oishi K."/>
            <person name="Shin-I T."/>
            <person name="Kuroki Y."/>
            <person name="Toyoda A."/>
            <person name="Suzuki Y."/>
            <person name="Hashimoto A."/>
            <person name="Yamaguchi K."/>
            <person name="Sugano A."/>
            <person name="Kohara Y."/>
            <person name="Fujiyama A."/>
            <person name="Anterola A."/>
            <person name="Aoki S."/>
            <person name="Ashton N."/>
            <person name="Barbazuk W.B."/>
            <person name="Barker E."/>
            <person name="Bennetzen J."/>
            <person name="Bezanilla M."/>
            <person name="Blankenship R."/>
            <person name="Cho S.H."/>
            <person name="Dutcher S."/>
            <person name="Estelle M."/>
            <person name="Fawcett J.A."/>
            <person name="Gundlach H."/>
            <person name="Hanada K."/>
            <person name="Heyl A."/>
            <person name="Hicks K.A."/>
            <person name="Hugh J."/>
            <person name="Lohr M."/>
            <person name="Mayer K."/>
            <person name="Melkozernov A."/>
            <person name="Murata T."/>
            <person name="Nelson D."/>
            <person name="Pils B."/>
            <person name="Prigge M."/>
            <person name="Reiss B."/>
            <person name="Renner T."/>
            <person name="Rombauts S."/>
            <person name="Rushton P."/>
            <person name="Sanderfoot A."/>
            <person name="Schween G."/>
            <person name="Shiu S.-H."/>
            <person name="Stueber K."/>
            <person name="Theodoulou F.L."/>
            <person name="Tu H."/>
            <person name="Van de Peer Y."/>
            <person name="Verrier P.J."/>
            <person name="Waters E."/>
            <person name="Wood A."/>
            <person name="Yang L."/>
            <person name="Cove D."/>
            <person name="Cuming A."/>
            <person name="Hasebe M."/>
            <person name="Lucas S."/>
            <person name="Mishler D.B."/>
            <person name="Reski R."/>
            <person name="Grigoriev I."/>
            <person name="Quatrano R.S."/>
            <person name="Boore J.L."/>
        </authorList>
    </citation>
    <scope>NUCLEOTIDE SEQUENCE [LARGE SCALE GENOMIC DNA]</scope>
    <source>
        <strain evidence="5 6">cv. Gransden 2004</strain>
    </source>
</reference>
<evidence type="ECO:0000259" key="2">
    <source>
        <dbReference type="Pfam" id="PF13188"/>
    </source>
</evidence>
<organism evidence="4">
    <name type="scientific">Physcomitrium patens</name>
    <name type="common">Spreading-leaved earth moss</name>
    <name type="synonym">Physcomitrella patens</name>
    <dbReference type="NCBI Taxonomy" id="3218"/>
    <lineage>
        <taxon>Eukaryota</taxon>
        <taxon>Viridiplantae</taxon>
        <taxon>Streptophyta</taxon>
        <taxon>Embryophyta</taxon>
        <taxon>Bryophyta</taxon>
        <taxon>Bryophytina</taxon>
        <taxon>Bryopsida</taxon>
        <taxon>Funariidae</taxon>
        <taxon>Funariales</taxon>
        <taxon>Funariaceae</taxon>
        <taxon>Physcomitrium</taxon>
    </lineage>
</organism>
<feature type="domain" description="PAS" evidence="2">
    <location>
        <begin position="359"/>
        <end position="387"/>
    </location>
</feature>
<dbReference type="Pfam" id="PF25821">
    <property type="entry name" value="DUF7950"/>
    <property type="match status" value="1"/>
</dbReference>
<dbReference type="STRING" id="3218.A0A2K1JU08"/>